<protein>
    <recommendedName>
        <fullName evidence="5">TIGR03009 domain-containing protein</fullName>
    </recommendedName>
</protein>
<dbReference type="KEGG" id="ahel:Q31a_45500"/>
<organism evidence="3 4">
    <name type="scientific">Aureliella helgolandensis</name>
    <dbReference type="NCBI Taxonomy" id="2527968"/>
    <lineage>
        <taxon>Bacteria</taxon>
        <taxon>Pseudomonadati</taxon>
        <taxon>Planctomycetota</taxon>
        <taxon>Planctomycetia</taxon>
        <taxon>Pirellulales</taxon>
        <taxon>Pirellulaceae</taxon>
        <taxon>Aureliella</taxon>
    </lineage>
</organism>
<evidence type="ECO:0008006" key="5">
    <source>
        <dbReference type="Google" id="ProtNLM"/>
    </source>
</evidence>
<name>A0A518GC48_9BACT</name>
<feature type="signal peptide" evidence="2">
    <location>
        <begin position="1"/>
        <end position="28"/>
    </location>
</feature>
<feature type="compositionally biased region" description="Low complexity" evidence="1">
    <location>
        <begin position="321"/>
        <end position="341"/>
    </location>
</feature>
<evidence type="ECO:0000313" key="4">
    <source>
        <dbReference type="Proteomes" id="UP000318017"/>
    </source>
</evidence>
<dbReference type="NCBIfam" id="TIGR03009">
    <property type="entry name" value="plancto_dom_2"/>
    <property type="match status" value="1"/>
</dbReference>
<evidence type="ECO:0000313" key="3">
    <source>
        <dbReference type="EMBL" id="QDV26178.1"/>
    </source>
</evidence>
<dbReference type="AlphaFoldDB" id="A0A518GC48"/>
<dbReference type="EMBL" id="CP036298">
    <property type="protein sequence ID" value="QDV26178.1"/>
    <property type="molecule type" value="Genomic_DNA"/>
</dbReference>
<proteinExistence type="predicted"/>
<reference evidence="3 4" key="1">
    <citation type="submission" date="2019-02" db="EMBL/GenBank/DDBJ databases">
        <title>Deep-cultivation of Planctomycetes and their phenomic and genomic characterization uncovers novel biology.</title>
        <authorList>
            <person name="Wiegand S."/>
            <person name="Jogler M."/>
            <person name="Boedeker C."/>
            <person name="Pinto D."/>
            <person name="Vollmers J."/>
            <person name="Rivas-Marin E."/>
            <person name="Kohn T."/>
            <person name="Peeters S.H."/>
            <person name="Heuer A."/>
            <person name="Rast P."/>
            <person name="Oberbeckmann S."/>
            <person name="Bunk B."/>
            <person name="Jeske O."/>
            <person name="Meyerdierks A."/>
            <person name="Storesund J.E."/>
            <person name="Kallscheuer N."/>
            <person name="Luecker S."/>
            <person name="Lage O.M."/>
            <person name="Pohl T."/>
            <person name="Merkel B.J."/>
            <person name="Hornburger P."/>
            <person name="Mueller R.-W."/>
            <person name="Bruemmer F."/>
            <person name="Labrenz M."/>
            <person name="Spormann A.M."/>
            <person name="Op den Camp H."/>
            <person name="Overmann J."/>
            <person name="Amann R."/>
            <person name="Jetten M.S.M."/>
            <person name="Mascher T."/>
            <person name="Medema M.H."/>
            <person name="Devos D.P."/>
            <person name="Kaster A.-K."/>
            <person name="Ovreas L."/>
            <person name="Rohde M."/>
            <person name="Galperin M.Y."/>
            <person name="Jogler C."/>
        </authorList>
    </citation>
    <scope>NUCLEOTIDE SEQUENCE [LARGE SCALE GENOMIC DNA]</scope>
    <source>
        <strain evidence="3 4">Q31a</strain>
    </source>
</reference>
<keyword evidence="2" id="KW-0732">Signal</keyword>
<dbReference type="InterPro" id="IPR017461">
    <property type="entry name" value="CHP03009_planctomycetes"/>
</dbReference>
<feature type="region of interest" description="Disordered" evidence="1">
    <location>
        <begin position="309"/>
        <end position="341"/>
    </location>
</feature>
<evidence type="ECO:0000256" key="2">
    <source>
        <dbReference type="SAM" id="SignalP"/>
    </source>
</evidence>
<dbReference type="Proteomes" id="UP000318017">
    <property type="component" value="Chromosome"/>
</dbReference>
<accession>A0A518GC48</accession>
<keyword evidence="4" id="KW-1185">Reference proteome</keyword>
<dbReference type="Gene3D" id="2.50.20.10">
    <property type="entry name" value="Lipoprotein localisation LolA/LolB/LppX"/>
    <property type="match status" value="1"/>
</dbReference>
<evidence type="ECO:0000256" key="1">
    <source>
        <dbReference type="SAM" id="MobiDB-lite"/>
    </source>
</evidence>
<sequence precursor="true">MIRNTIRFTVWVSVVTTSVLVNPACCIAQVAAPPAGEQQQRVPLMSAEQAVQAGIAQVAQQPFPELSQQEQSFLDQVLMVWEQRTAAIKRYQCEFQRFQFDPGNLPDAHMSQATGFIKFMDPGKGEFRVDKVETVSKKTPPYEYRVDPTHPYGEHWICDGEWVHVLDHNEKKATRIQLSPESRGKEVYRSPLPFLFGVKAAEIKQRYWARPLFPAGRPENELWIEVWPKSANDAGNYSRVQVILDRNDSLPMALIVFLPNWSPSQEHREVYQFSNRKSNGVLDAIAGAFGKSFIPTKLGNDWEVVEEPYIPPQADLQAGNPASGQAPPQRSAQQPSAGQFQ</sequence>
<dbReference type="RefSeq" id="WP_197355438.1">
    <property type="nucleotide sequence ID" value="NZ_CP036298.1"/>
</dbReference>
<feature type="chain" id="PRO_5022157723" description="TIGR03009 domain-containing protein" evidence="2">
    <location>
        <begin position="29"/>
        <end position="341"/>
    </location>
</feature>
<gene>
    <name evidence="3" type="ORF">Q31a_45500</name>
</gene>